<organism evidence="1 2">
    <name type="scientific">Nocardioides marinquilinus</name>
    <dbReference type="NCBI Taxonomy" id="1210400"/>
    <lineage>
        <taxon>Bacteria</taxon>
        <taxon>Bacillati</taxon>
        <taxon>Actinomycetota</taxon>
        <taxon>Actinomycetes</taxon>
        <taxon>Propionibacteriales</taxon>
        <taxon>Nocardioidaceae</taxon>
        <taxon>Nocardioides</taxon>
    </lineage>
</organism>
<proteinExistence type="predicted"/>
<gene>
    <name evidence="1" type="ORF">GCM10023340_09840</name>
</gene>
<name>A0ABP9PCW7_9ACTN</name>
<evidence type="ECO:0000313" key="1">
    <source>
        <dbReference type="EMBL" id="GAA5143729.1"/>
    </source>
</evidence>
<dbReference type="EMBL" id="BAABKG010000001">
    <property type="protein sequence ID" value="GAA5143729.1"/>
    <property type="molecule type" value="Genomic_DNA"/>
</dbReference>
<dbReference type="RefSeq" id="WP_345455118.1">
    <property type="nucleotide sequence ID" value="NZ_BAABKG010000001.1"/>
</dbReference>
<keyword evidence="2" id="KW-1185">Reference proteome</keyword>
<evidence type="ECO:0000313" key="2">
    <source>
        <dbReference type="Proteomes" id="UP001500221"/>
    </source>
</evidence>
<dbReference type="Proteomes" id="UP001500221">
    <property type="component" value="Unassembled WGS sequence"/>
</dbReference>
<protein>
    <submittedName>
        <fullName evidence="1">Uncharacterized protein</fullName>
    </submittedName>
</protein>
<sequence length="224" mass="22357">MTSPVPARRISALSLVALAVSLLSLVVGVGATSYAAGLARGSVGTPQLRDGAVTTPKIANGAVTGTKVRNGTIGRADLIPGVAAPRPVYARRSLAVDATPVRVATVNGVRYDLRCLSSGAQGVIAVLDVTSAVEGGPLVPLTGSYTIARRDAGTATDVTTAGASDPFSNIQLLAYAAGPGVGRTTLTGLVQYLDQPPARVDLGLAGTGGGSRLCRFAVLVAPLG</sequence>
<accession>A0ABP9PCW7</accession>
<reference evidence="2" key="1">
    <citation type="journal article" date="2019" name="Int. J. Syst. Evol. Microbiol.">
        <title>The Global Catalogue of Microorganisms (GCM) 10K type strain sequencing project: providing services to taxonomists for standard genome sequencing and annotation.</title>
        <authorList>
            <consortium name="The Broad Institute Genomics Platform"/>
            <consortium name="The Broad Institute Genome Sequencing Center for Infectious Disease"/>
            <person name="Wu L."/>
            <person name="Ma J."/>
        </authorList>
    </citation>
    <scope>NUCLEOTIDE SEQUENCE [LARGE SCALE GENOMIC DNA]</scope>
    <source>
        <strain evidence="2">JCM 18459</strain>
    </source>
</reference>
<comment type="caution">
    <text evidence="1">The sequence shown here is derived from an EMBL/GenBank/DDBJ whole genome shotgun (WGS) entry which is preliminary data.</text>
</comment>